<dbReference type="EC" id="2.3.1.-" evidence="2"/>
<gene>
    <name evidence="2" type="ORF">RZO55_24240</name>
</gene>
<dbReference type="EMBL" id="JAWONS010000329">
    <property type="protein sequence ID" value="MDW2800684.1"/>
    <property type="molecule type" value="Genomic_DNA"/>
</dbReference>
<dbReference type="CDD" id="cd04301">
    <property type="entry name" value="NAT_SF"/>
    <property type="match status" value="1"/>
</dbReference>
<dbReference type="RefSeq" id="WP_318066845.1">
    <property type="nucleotide sequence ID" value="NZ_JAWONS010000329.1"/>
</dbReference>
<dbReference type="GO" id="GO:0016746">
    <property type="term" value="F:acyltransferase activity"/>
    <property type="evidence" value="ECO:0007669"/>
    <property type="project" value="UniProtKB-KW"/>
</dbReference>
<feature type="domain" description="N-acetyltransferase" evidence="1">
    <location>
        <begin position="17"/>
        <end position="196"/>
    </location>
</feature>
<evidence type="ECO:0000313" key="2">
    <source>
        <dbReference type="EMBL" id="MDW2800684.1"/>
    </source>
</evidence>
<keyword evidence="3" id="KW-1185">Reference proteome</keyword>
<dbReference type="PROSITE" id="PS51186">
    <property type="entry name" value="GNAT"/>
    <property type="match status" value="1"/>
</dbReference>
<dbReference type="InterPro" id="IPR000182">
    <property type="entry name" value="GNAT_dom"/>
</dbReference>
<name>A0ABU4GSS2_9CLOT</name>
<accession>A0ABU4GSS2</accession>
<protein>
    <submittedName>
        <fullName evidence="2">GNAT family N-acetyltransferase</fullName>
        <ecNumber evidence="2">2.3.1.-</ecNumber>
    </submittedName>
</protein>
<keyword evidence="2" id="KW-0012">Acyltransferase</keyword>
<dbReference type="Proteomes" id="UP001276854">
    <property type="component" value="Unassembled WGS sequence"/>
</dbReference>
<dbReference type="SUPFAM" id="SSF55729">
    <property type="entry name" value="Acyl-CoA N-acyltransferases (Nat)"/>
    <property type="match status" value="1"/>
</dbReference>
<dbReference type="Gene3D" id="3.40.630.30">
    <property type="match status" value="1"/>
</dbReference>
<dbReference type="Pfam" id="PF00583">
    <property type="entry name" value="Acetyltransf_1"/>
    <property type="match status" value="1"/>
</dbReference>
<dbReference type="InterPro" id="IPR016181">
    <property type="entry name" value="Acyl_CoA_acyltransferase"/>
</dbReference>
<reference evidence="2 3" key="1">
    <citation type="submission" date="2023-10" db="EMBL/GenBank/DDBJ databases">
        <title>A novel Glycoside Hydrolase 43-Like Enzyme from Clostrdium boliviensis is an Endo-xylanase, and a Candidate for Xylooligosaccharides Production from Different Xylan Substrates.</title>
        <authorList>
            <person name="Alvarez M.T."/>
            <person name="Rocabado-Villegas L.R."/>
            <person name="Salas-Veizaga D.M."/>
            <person name="Linares-Pasten J.A."/>
            <person name="Gudmundsdottir E.E."/>
            <person name="Hreggvidsson G.O."/>
            <person name="Adlercreutz P."/>
            <person name="Nordberg Karlsson E."/>
        </authorList>
    </citation>
    <scope>NUCLEOTIDE SEQUENCE [LARGE SCALE GENOMIC DNA]</scope>
    <source>
        <strain evidence="2 3">E-1</strain>
    </source>
</reference>
<keyword evidence="2" id="KW-0808">Transferase</keyword>
<evidence type="ECO:0000259" key="1">
    <source>
        <dbReference type="PROSITE" id="PS51186"/>
    </source>
</evidence>
<proteinExistence type="predicted"/>
<evidence type="ECO:0000313" key="3">
    <source>
        <dbReference type="Proteomes" id="UP001276854"/>
    </source>
</evidence>
<comment type="caution">
    <text evidence="2">The sequence shown here is derived from an EMBL/GenBank/DDBJ whole genome shotgun (WGS) entry which is preliminary data.</text>
</comment>
<sequence>MEIKICRLTPDLAEDYIHFFDITPHDDNEAGNKCYCACWSNDDYAGKDFSIEENRRKYALQYVKGNNIQGYLAYYGRNIVGWCNANTKSDCQKCISWQRFMSYVPLEEPDSDIRIKSIFCFVIAPEMKRQGIATRLLEHVCKDAAQDGFEFVEAYPYKESSYQSSDFGGHFEMYKKAGFHVLLDTQQGLVMRKQLCRVKGNTEETANECSGHACV</sequence>
<organism evidence="2 3">
    <name type="scientific">Clostridium boliviensis</name>
    <dbReference type="NCBI Taxonomy" id="318465"/>
    <lineage>
        <taxon>Bacteria</taxon>
        <taxon>Bacillati</taxon>
        <taxon>Bacillota</taxon>
        <taxon>Clostridia</taxon>
        <taxon>Eubacteriales</taxon>
        <taxon>Clostridiaceae</taxon>
        <taxon>Clostridium</taxon>
    </lineage>
</organism>